<comment type="caution">
    <text evidence="4">The sequence shown here is derived from an EMBL/GenBank/DDBJ whole genome shotgun (WGS) entry which is preliminary data.</text>
</comment>
<dbReference type="InterPro" id="IPR012340">
    <property type="entry name" value="NA-bd_OB-fold"/>
</dbReference>
<comment type="subcellular location">
    <subcellularLocation>
        <location evidence="1">Nucleus</location>
    </subcellularLocation>
</comment>
<organism evidence="4 5">
    <name type="scientific">Rhodosorus marinus</name>
    <dbReference type="NCBI Taxonomy" id="101924"/>
    <lineage>
        <taxon>Eukaryota</taxon>
        <taxon>Rhodophyta</taxon>
        <taxon>Stylonematophyceae</taxon>
        <taxon>Stylonematales</taxon>
        <taxon>Stylonemataceae</taxon>
        <taxon>Rhodosorus</taxon>
    </lineage>
</organism>
<dbReference type="EMBL" id="JAMWBK010000004">
    <property type="protein sequence ID" value="KAJ8906133.1"/>
    <property type="molecule type" value="Genomic_DNA"/>
</dbReference>
<sequence>MVMMGSESVVFVKGANLNQYVQQTVVFAGKVMSTQGDILTLQTGDDVSVQLQKNPATTVSSSFILVKGVVIPNSPVREVQIYSLGESFGNGIPIEL</sequence>
<dbReference type="GO" id="GO:0031981">
    <property type="term" value="C:nuclear lumen"/>
    <property type="evidence" value="ECO:0007669"/>
    <property type="project" value="UniProtKB-ARBA"/>
</dbReference>
<accession>A0AAV8UWY2</accession>
<evidence type="ECO:0000313" key="5">
    <source>
        <dbReference type="Proteomes" id="UP001157974"/>
    </source>
</evidence>
<protein>
    <submittedName>
        <fullName evidence="4">Uncharacterized protein</fullName>
    </submittedName>
</protein>
<dbReference type="InterPro" id="IPR013970">
    <property type="entry name" value="Rfa2"/>
</dbReference>
<dbReference type="Proteomes" id="UP001157974">
    <property type="component" value="Unassembled WGS sequence"/>
</dbReference>
<evidence type="ECO:0000256" key="2">
    <source>
        <dbReference type="ARBA" id="ARBA00009761"/>
    </source>
</evidence>
<proteinExistence type="inferred from homology"/>
<dbReference type="Gene3D" id="2.40.50.140">
    <property type="entry name" value="Nucleic acid-binding proteins"/>
    <property type="match status" value="1"/>
</dbReference>
<evidence type="ECO:0000313" key="4">
    <source>
        <dbReference type="EMBL" id="KAJ8906133.1"/>
    </source>
</evidence>
<dbReference type="Pfam" id="PF08661">
    <property type="entry name" value="Rep_fac-A_3"/>
    <property type="match status" value="1"/>
</dbReference>
<comment type="similarity">
    <text evidence="2">Belongs to the replication factor A protein 3 family.</text>
</comment>
<evidence type="ECO:0000256" key="1">
    <source>
        <dbReference type="ARBA" id="ARBA00004123"/>
    </source>
</evidence>
<dbReference type="GO" id="GO:0006260">
    <property type="term" value="P:DNA replication"/>
    <property type="evidence" value="ECO:0007669"/>
    <property type="project" value="InterPro"/>
</dbReference>
<dbReference type="GO" id="GO:0003677">
    <property type="term" value="F:DNA binding"/>
    <property type="evidence" value="ECO:0007669"/>
    <property type="project" value="InterPro"/>
</dbReference>
<name>A0AAV8UWY2_9RHOD</name>
<keyword evidence="5" id="KW-1185">Reference proteome</keyword>
<dbReference type="GO" id="GO:0006281">
    <property type="term" value="P:DNA repair"/>
    <property type="evidence" value="ECO:0007669"/>
    <property type="project" value="InterPro"/>
</dbReference>
<reference evidence="4 5" key="1">
    <citation type="journal article" date="2023" name="Nat. Commun.">
        <title>Origin of minicircular mitochondrial genomes in red algae.</title>
        <authorList>
            <person name="Lee Y."/>
            <person name="Cho C.H."/>
            <person name="Lee Y.M."/>
            <person name="Park S.I."/>
            <person name="Yang J.H."/>
            <person name="West J.A."/>
            <person name="Bhattacharya D."/>
            <person name="Yoon H.S."/>
        </authorList>
    </citation>
    <scope>NUCLEOTIDE SEQUENCE [LARGE SCALE GENOMIC DNA]</scope>
    <source>
        <strain evidence="4 5">CCMP1338</strain>
        <tissue evidence="4">Whole cell</tissue>
    </source>
</reference>
<gene>
    <name evidence="4" type="ORF">NDN08_002630</name>
</gene>
<keyword evidence="3" id="KW-0539">Nucleus</keyword>
<evidence type="ECO:0000256" key="3">
    <source>
        <dbReference type="ARBA" id="ARBA00023242"/>
    </source>
</evidence>
<dbReference type="GO" id="GO:0006310">
    <property type="term" value="P:DNA recombination"/>
    <property type="evidence" value="ECO:0007669"/>
    <property type="project" value="InterPro"/>
</dbReference>
<dbReference type="AlphaFoldDB" id="A0AAV8UWY2"/>